<feature type="transmembrane region" description="Helical" evidence="1">
    <location>
        <begin position="312"/>
        <end position="335"/>
    </location>
</feature>
<dbReference type="RefSeq" id="WP_068209354.1">
    <property type="nucleotide sequence ID" value="NZ_CP047186.1"/>
</dbReference>
<accession>A0A162FZ98</accession>
<dbReference type="InterPro" id="IPR036259">
    <property type="entry name" value="MFS_trans_sf"/>
</dbReference>
<dbReference type="Proteomes" id="UP000465031">
    <property type="component" value="Chromosome"/>
</dbReference>
<dbReference type="OrthoDB" id="5126121at2"/>
<reference evidence="3" key="3">
    <citation type="submission" date="2019-12" db="EMBL/GenBank/DDBJ databases">
        <title>Complete and Draft Genome Sequences of New Strains and Members of Some Known Species of the Genus Rathayibacter isolated from Plants.</title>
        <authorList>
            <person name="Tarlachkov S.V."/>
            <person name="Starodumova I.P."/>
            <person name="Dorofeeva L.V."/>
            <person name="Prisyazhnaya N.V."/>
            <person name="Leyn S.A."/>
            <person name="Zlamal J.E."/>
            <person name="Elane M.L."/>
            <person name="Osterman A.L."/>
            <person name="Nadler S.A."/>
            <person name="Subbotin S.A."/>
            <person name="Evtushenko L.I."/>
        </authorList>
    </citation>
    <scope>NUCLEOTIDE SEQUENCE</scope>
    <source>
        <strain evidence="3">VKM Ac-2761</strain>
    </source>
</reference>
<organism evidence="2 4">
    <name type="scientific">Rathayibacter tanaceti</name>
    <dbReference type="NCBI Taxonomy" id="1671680"/>
    <lineage>
        <taxon>Bacteria</taxon>
        <taxon>Bacillati</taxon>
        <taxon>Actinomycetota</taxon>
        <taxon>Actinomycetes</taxon>
        <taxon>Micrococcales</taxon>
        <taxon>Microbacteriaceae</taxon>
        <taxon>Rathayibacter</taxon>
    </lineage>
</organism>
<feature type="transmembrane region" description="Helical" evidence="1">
    <location>
        <begin position="41"/>
        <end position="61"/>
    </location>
</feature>
<dbReference type="SUPFAM" id="SSF103473">
    <property type="entry name" value="MFS general substrate transporter"/>
    <property type="match status" value="1"/>
</dbReference>
<dbReference type="KEGG" id="rte:GSU10_01630"/>
<dbReference type="EMBL" id="CP047186">
    <property type="protein sequence ID" value="QHC54488.1"/>
    <property type="molecule type" value="Genomic_DNA"/>
</dbReference>
<evidence type="ECO:0000313" key="5">
    <source>
        <dbReference type="Proteomes" id="UP000465031"/>
    </source>
</evidence>
<feature type="transmembrane region" description="Helical" evidence="1">
    <location>
        <begin position="68"/>
        <end position="87"/>
    </location>
</feature>
<evidence type="ECO:0000256" key="1">
    <source>
        <dbReference type="SAM" id="Phobius"/>
    </source>
</evidence>
<dbReference type="EMBL" id="LIIN01000026">
    <property type="protein sequence ID" value="KZX21770.1"/>
    <property type="molecule type" value="Genomic_DNA"/>
</dbReference>
<dbReference type="Gene3D" id="1.20.1250.20">
    <property type="entry name" value="MFS general substrate transporter like domains"/>
    <property type="match status" value="1"/>
</dbReference>
<dbReference type="AlphaFoldDB" id="A0A162FZ98"/>
<feature type="transmembrane region" description="Helical" evidence="1">
    <location>
        <begin position="230"/>
        <end position="249"/>
    </location>
</feature>
<name>A0A162FZ98_9MICO</name>
<dbReference type="PATRIC" id="fig|1671680.3.peg.1130"/>
<feature type="transmembrane region" description="Helical" evidence="1">
    <location>
        <begin position="157"/>
        <end position="179"/>
    </location>
</feature>
<keyword evidence="1" id="KW-1133">Transmembrane helix</keyword>
<feature type="transmembrane region" description="Helical" evidence="1">
    <location>
        <begin position="131"/>
        <end position="151"/>
    </location>
</feature>
<feature type="transmembrane region" description="Helical" evidence="1">
    <location>
        <begin position="261"/>
        <end position="278"/>
    </location>
</feature>
<keyword evidence="4" id="KW-1185">Reference proteome</keyword>
<feature type="transmembrane region" description="Helical" evidence="1">
    <location>
        <begin position="9"/>
        <end position="29"/>
    </location>
</feature>
<keyword evidence="1" id="KW-0812">Transmembrane</keyword>
<gene>
    <name evidence="2" type="ORF">ACH61_01074</name>
    <name evidence="3" type="ORF">GSU10_01630</name>
</gene>
<evidence type="ECO:0000313" key="4">
    <source>
        <dbReference type="Proteomes" id="UP000076717"/>
    </source>
</evidence>
<reference evidence="5" key="2">
    <citation type="submission" date="2019-12" db="EMBL/GenBank/DDBJ databases">
        <title>Complete and draft genome sequences of new strains and members of some known species of the genus Rathayibacter isolated from plants.</title>
        <authorList>
            <person name="Tarlachkov S.V."/>
            <person name="Starodumova I.P."/>
            <person name="Dorofeeva L.V."/>
            <person name="Prisyazhnaya N.V."/>
            <person name="Leyn S."/>
            <person name="Zlamal J."/>
            <person name="Elan M."/>
            <person name="Osterman A.L."/>
            <person name="Nadler S."/>
            <person name="Subbotin S.A."/>
            <person name="Evtushenko L.I."/>
        </authorList>
    </citation>
    <scope>NUCLEOTIDE SEQUENCE [LARGE SCALE GENOMIC DNA]</scope>
    <source>
        <strain evidence="5">VKM Ac-2761</strain>
    </source>
</reference>
<feature type="transmembrane region" description="Helical" evidence="1">
    <location>
        <begin position="93"/>
        <end position="119"/>
    </location>
</feature>
<keyword evidence="1" id="KW-0472">Membrane</keyword>
<evidence type="ECO:0000313" key="3">
    <source>
        <dbReference type="EMBL" id="QHC54488.1"/>
    </source>
</evidence>
<evidence type="ECO:0000313" key="2">
    <source>
        <dbReference type="EMBL" id="KZX21770.1"/>
    </source>
</evidence>
<proteinExistence type="predicted"/>
<sequence length="377" mass="38519">MTARFVRALALLVLVRAGGFSSIVAVVWLRDAYSASETAMVLTAFGVGAMILPGLAGFLVTSRTLRPILTLAMAVNGVVMLLVPLTFGGPVAVIAGLMFVVGATSSLARSLLGTLITFASADGLQTRTQSMIAWAANLGAAVATGIAGLVSASNQQYGVLFTVEGVVLIATAPVVLTLGRPTVPPLAGRRILGIGGVQDLAFALGIGLAATAIMQGLGMTFALVTRHPDSFVLAALLNGVLILVLQPFVVRVVRDARSTSYLVWGFAAATATSITVAATDSWVVLGLGWTIAELLLTAGMAPTVLARTPPRLHAAAIGIIGSSWGITAAALPVLIVSSSTLAGPSAGWSLLAVIGVAFSLALSFRPRNTTALREREP</sequence>
<feature type="transmembrane region" description="Helical" evidence="1">
    <location>
        <begin position="284"/>
        <end position="305"/>
    </location>
</feature>
<feature type="transmembrane region" description="Helical" evidence="1">
    <location>
        <begin position="347"/>
        <end position="364"/>
    </location>
</feature>
<feature type="transmembrane region" description="Helical" evidence="1">
    <location>
        <begin position="200"/>
        <end position="224"/>
    </location>
</feature>
<dbReference type="Proteomes" id="UP000076717">
    <property type="component" value="Unassembled WGS sequence"/>
</dbReference>
<reference evidence="2 4" key="1">
    <citation type="submission" date="2015-08" db="EMBL/GenBank/DDBJ databases">
        <title>Draft Genome Sequence of Rathayibacter sp. Strain VKM Ac-2596 Isolated from Leaf Gall Induced by Plant-Parasitic Nematodes.</title>
        <authorList>
            <person name="Vasilenko O.V."/>
            <person name="Starodumova I.P."/>
            <person name="Tarlachkov S.V."/>
            <person name="Dorofeeva L.V."/>
            <person name="Evtushenko L.I."/>
        </authorList>
    </citation>
    <scope>NUCLEOTIDE SEQUENCE [LARGE SCALE GENOMIC DNA]</scope>
    <source>
        <strain evidence="2 4">VKM Ac-2596</strain>
    </source>
</reference>
<protein>
    <submittedName>
        <fullName evidence="3">MFS transporter</fullName>
    </submittedName>
</protein>